<reference evidence="6 7" key="1">
    <citation type="submission" date="2014-01" db="EMBL/GenBank/DDBJ databases">
        <title>Interspecies Systems Biology Uncovers Metabolites Affecting C. elegans Gene Expression and Life History Traits.</title>
        <authorList>
            <person name="Watson E."/>
            <person name="Macneil L.T."/>
            <person name="Ritter A.D."/>
            <person name="Yilmaz L.S."/>
            <person name="Rosebrock A.P."/>
            <person name="Caudy A.A."/>
            <person name="Walhout A.J."/>
        </authorList>
    </citation>
    <scope>NUCLEOTIDE SEQUENCE [LARGE SCALE GENOMIC DNA]</scope>
    <source>
        <strain evidence="6 7">DA1877</strain>
    </source>
</reference>
<accession>A0A014MUV3</accession>
<evidence type="ECO:0000259" key="3">
    <source>
        <dbReference type="PROSITE" id="PS50112"/>
    </source>
</evidence>
<dbReference type="InterPro" id="IPR043128">
    <property type="entry name" value="Rev_trsase/Diguanyl_cyclase"/>
</dbReference>
<dbReference type="PROSITE" id="PS50112">
    <property type="entry name" value="PAS"/>
    <property type="match status" value="1"/>
</dbReference>
<evidence type="ECO:0000313" key="7">
    <source>
        <dbReference type="Proteomes" id="UP000020766"/>
    </source>
</evidence>
<feature type="domain" description="PAS" evidence="3">
    <location>
        <begin position="244"/>
        <end position="296"/>
    </location>
</feature>
<dbReference type="NCBIfam" id="TIGR00229">
    <property type="entry name" value="sensory_box"/>
    <property type="match status" value="1"/>
</dbReference>
<sequence>MMPSQTSASKAYTRRRWLFITAVGVQLLVACISIVLMTSVRVVVGGESLWSKGFNAAALHLNQYAETGNTQDFLDFQDALTTPLGVGQAREALDEGDRHSTRIRTGLLQGENHPDDVDTLLYALPWVWTLDVLAPTLTIWRSGDAHVQALNQLGKDIYNHRNSGRPVTDQTIASWHEEINNISTTVVPLAKKFNATLASNARDLEWLLIFVNIFTAALLCTMHWLAIQKAIVENRKTSSKLETERQRSSTTLAALGDGVLNLDEQHRIRYANPSASRLLDLSQGHLLGQDIQTILPFATEVLVKHLAGPKQPGMAPRRDDSVHWIRRTSGDNVAVHVSATTLDGENSGTVVVLHDVSQEQNYMRMLQWQQSHDLLTGLDNRATFEKYLQQVLGKHQASLLHLNLDHFKMINASYGHAAGDEILRQVCQQLRLVLRESDVLARVGGDEFAVLLTHCPPHASMQSAERLRQSIHNLNVQWRQHNLHTGVSIGVVHIDPQQSSDPASLLGMAESACKHAKESGRNRITVYNPHDRAFQRYQGDMEWVQRLRNSLEEDKFTLFAQTVYPLHPEDQGGVHFEVLLRLSDVPGQQLSPSEFIPIAERYDLMNLIDRWVVRHALQLLKTHLAQGADIRTCSINLSGSSLGDSDLTEFIRQSILEFGIAGDKLCFEITETSAIASMDSAIAMITELRKLGCRFSLDDFGSGMASFRYLQQLPVDYLKIDGSFVRDMLKNPSNFAMVEAIGHIGHVMGKSTVAEFVGDQATFDALRSMGIDYAQGYYIATPVPLDTTYFQHAHQAPQQRSRATATPAPRD</sequence>
<dbReference type="SMART" id="SM00091">
    <property type="entry name" value="PAS"/>
    <property type="match status" value="1"/>
</dbReference>
<dbReference type="Gene3D" id="3.30.70.270">
    <property type="match status" value="1"/>
</dbReference>
<proteinExistence type="predicted"/>
<dbReference type="Pfam" id="PF13426">
    <property type="entry name" value="PAS_9"/>
    <property type="match status" value="1"/>
</dbReference>
<dbReference type="PROSITE" id="PS50883">
    <property type="entry name" value="EAL"/>
    <property type="match status" value="1"/>
</dbReference>
<dbReference type="Proteomes" id="UP000020766">
    <property type="component" value="Unassembled WGS sequence"/>
</dbReference>
<dbReference type="Pfam" id="PF00990">
    <property type="entry name" value="GGDEF"/>
    <property type="match status" value="1"/>
</dbReference>
<feature type="domain" description="EAL" evidence="4">
    <location>
        <begin position="540"/>
        <end position="796"/>
    </location>
</feature>
<dbReference type="Gene3D" id="3.20.20.450">
    <property type="entry name" value="EAL domain"/>
    <property type="match status" value="1"/>
</dbReference>
<keyword evidence="2" id="KW-1133">Transmembrane helix</keyword>
<dbReference type="PANTHER" id="PTHR44757">
    <property type="entry name" value="DIGUANYLATE CYCLASE DGCP"/>
    <property type="match status" value="1"/>
</dbReference>
<dbReference type="InterPro" id="IPR035965">
    <property type="entry name" value="PAS-like_dom_sf"/>
</dbReference>
<dbReference type="CDD" id="cd01948">
    <property type="entry name" value="EAL"/>
    <property type="match status" value="1"/>
</dbReference>
<evidence type="ECO:0000313" key="6">
    <source>
        <dbReference type="EMBL" id="EXU81819.1"/>
    </source>
</evidence>
<comment type="caution">
    <text evidence="6">The sequence shown here is derived from an EMBL/GenBank/DDBJ whole genome shotgun (WGS) entry which is preliminary data.</text>
</comment>
<evidence type="ECO:0000259" key="4">
    <source>
        <dbReference type="PROSITE" id="PS50883"/>
    </source>
</evidence>
<dbReference type="InterPro" id="IPR029787">
    <property type="entry name" value="Nucleotide_cyclase"/>
</dbReference>
<name>A0A014MUV3_9BURK</name>
<protein>
    <submittedName>
        <fullName evidence="6">Membrane protein</fullName>
    </submittedName>
</protein>
<dbReference type="CDD" id="cd00130">
    <property type="entry name" value="PAS"/>
    <property type="match status" value="1"/>
</dbReference>
<gene>
    <name evidence="6" type="ORF">AX13_00780</name>
</gene>
<dbReference type="Gene3D" id="3.30.450.20">
    <property type="entry name" value="PAS domain"/>
    <property type="match status" value="1"/>
</dbReference>
<dbReference type="SMART" id="SM00267">
    <property type="entry name" value="GGDEF"/>
    <property type="match status" value="1"/>
</dbReference>
<dbReference type="InterPro" id="IPR001633">
    <property type="entry name" value="EAL_dom"/>
</dbReference>
<keyword evidence="2" id="KW-0472">Membrane</keyword>
<dbReference type="NCBIfam" id="TIGR00254">
    <property type="entry name" value="GGDEF"/>
    <property type="match status" value="1"/>
</dbReference>
<dbReference type="PATRIC" id="fig|1457173.3.peg.154"/>
<dbReference type="SUPFAM" id="SSF55073">
    <property type="entry name" value="Nucleotide cyclase"/>
    <property type="match status" value="1"/>
</dbReference>
<evidence type="ECO:0000256" key="1">
    <source>
        <dbReference type="SAM" id="MobiDB-lite"/>
    </source>
</evidence>
<dbReference type="SUPFAM" id="SSF141868">
    <property type="entry name" value="EAL domain-like"/>
    <property type="match status" value="1"/>
</dbReference>
<organism evidence="6 7">
    <name type="scientific">Comamonas aquatica DA1877</name>
    <dbReference type="NCBI Taxonomy" id="1457173"/>
    <lineage>
        <taxon>Bacteria</taxon>
        <taxon>Pseudomonadati</taxon>
        <taxon>Pseudomonadota</taxon>
        <taxon>Betaproteobacteria</taxon>
        <taxon>Burkholderiales</taxon>
        <taxon>Comamonadaceae</taxon>
        <taxon>Comamonas</taxon>
    </lineage>
</organism>
<dbReference type="InterPro" id="IPR000014">
    <property type="entry name" value="PAS"/>
</dbReference>
<dbReference type="SUPFAM" id="SSF55785">
    <property type="entry name" value="PYP-like sensor domain (PAS domain)"/>
    <property type="match status" value="1"/>
</dbReference>
<keyword evidence="7" id="KW-1185">Reference proteome</keyword>
<dbReference type="CDD" id="cd01949">
    <property type="entry name" value="GGDEF"/>
    <property type="match status" value="1"/>
</dbReference>
<evidence type="ECO:0000259" key="5">
    <source>
        <dbReference type="PROSITE" id="PS50887"/>
    </source>
</evidence>
<dbReference type="PANTHER" id="PTHR44757:SF4">
    <property type="entry name" value="DIGUANYLATE CYCLASE DGCE-RELATED"/>
    <property type="match status" value="1"/>
</dbReference>
<evidence type="ECO:0000256" key="2">
    <source>
        <dbReference type="SAM" id="Phobius"/>
    </source>
</evidence>
<dbReference type="EMBL" id="JBOK01000001">
    <property type="protein sequence ID" value="EXU81819.1"/>
    <property type="molecule type" value="Genomic_DNA"/>
</dbReference>
<dbReference type="STRING" id="225991.MA05_09715"/>
<dbReference type="Pfam" id="PF00563">
    <property type="entry name" value="EAL"/>
    <property type="match status" value="1"/>
</dbReference>
<feature type="region of interest" description="Disordered" evidence="1">
    <location>
        <begin position="792"/>
        <end position="811"/>
    </location>
</feature>
<feature type="transmembrane region" description="Helical" evidence="2">
    <location>
        <begin position="17"/>
        <end position="44"/>
    </location>
</feature>
<keyword evidence="2" id="KW-0812">Transmembrane</keyword>
<dbReference type="InterPro" id="IPR052155">
    <property type="entry name" value="Biofilm_reg_signaling"/>
</dbReference>
<dbReference type="InterPro" id="IPR035919">
    <property type="entry name" value="EAL_sf"/>
</dbReference>
<dbReference type="SMART" id="SM00052">
    <property type="entry name" value="EAL"/>
    <property type="match status" value="1"/>
</dbReference>
<dbReference type="AlphaFoldDB" id="A0A014MUV3"/>
<dbReference type="InterPro" id="IPR000160">
    <property type="entry name" value="GGDEF_dom"/>
</dbReference>
<feature type="domain" description="GGDEF" evidence="5">
    <location>
        <begin position="395"/>
        <end position="529"/>
    </location>
</feature>
<dbReference type="PROSITE" id="PS50887">
    <property type="entry name" value="GGDEF"/>
    <property type="match status" value="1"/>
</dbReference>